<proteinExistence type="predicted"/>
<reference evidence="2" key="2">
    <citation type="journal article" date="2015" name="Data Brief">
        <title>Shoot transcriptome of the giant reed, Arundo donax.</title>
        <authorList>
            <person name="Barrero R.A."/>
            <person name="Guerrero F.D."/>
            <person name="Moolhuijzen P."/>
            <person name="Goolsby J.A."/>
            <person name="Tidwell J."/>
            <person name="Bellgard S.E."/>
            <person name="Bellgard M.I."/>
        </authorList>
    </citation>
    <scope>NUCLEOTIDE SEQUENCE</scope>
    <source>
        <tissue evidence="2">Shoot tissue taken approximately 20 cm above the soil surface</tissue>
    </source>
</reference>
<feature type="region of interest" description="Disordered" evidence="1">
    <location>
        <begin position="1"/>
        <end position="20"/>
    </location>
</feature>
<organism evidence="2">
    <name type="scientific">Arundo donax</name>
    <name type="common">Giant reed</name>
    <name type="synonym">Donax arundinaceus</name>
    <dbReference type="NCBI Taxonomy" id="35708"/>
    <lineage>
        <taxon>Eukaryota</taxon>
        <taxon>Viridiplantae</taxon>
        <taxon>Streptophyta</taxon>
        <taxon>Embryophyta</taxon>
        <taxon>Tracheophyta</taxon>
        <taxon>Spermatophyta</taxon>
        <taxon>Magnoliopsida</taxon>
        <taxon>Liliopsida</taxon>
        <taxon>Poales</taxon>
        <taxon>Poaceae</taxon>
        <taxon>PACMAD clade</taxon>
        <taxon>Arundinoideae</taxon>
        <taxon>Arundineae</taxon>
        <taxon>Arundo</taxon>
    </lineage>
</organism>
<dbReference type="EMBL" id="GBRH01211329">
    <property type="protein sequence ID" value="JAD86566.1"/>
    <property type="molecule type" value="Transcribed_RNA"/>
</dbReference>
<dbReference type="AlphaFoldDB" id="A0A0A9DFI2"/>
<evidence type="ECO:0000313" key="2">
    <source>
        <dbReference type="EMBL" id="JAD86566.1"/>
    </source>
</evidence>
<protein>
    <submittedName>
        <fullName evidence="2">Uncharacterized protein</fullName>
    </submittedName>
</protein>
<evidence type="ECO:0000256" key="1">
    <source>
        <dbReference type="SAM" id="MobiDB-lite"/>
    </source>
</evidence>
<reference evidence="2" key="1">
    <citation type="submission" date="2014-09" db="EMBL/GenBank/DDBJ databases">
        <authorList>
            <person name="Magalhaes I.L.F."/>
            <person name="Oliveira U."/>
            <person name="Santos F.R."/>
            <person name="Vidigal T.H.D.A."/>
            <person name="Brescovit A.D."/>
            <person name="Santos A.J."/>
        </authorList>
    </citation>
    <scope>NUCLEOTIDE SEQUENCE</scope>
    <source>
        <tissue evidence="2">Shoot tissue taken approximately 20 cm above the soil surface</tissue>
    </source>
</reference>
<sequence length="84" mass="9181">MYRGLTSASRCVGRRGVTRPPPYSTLLAGEASWDAKRGVLCAVLDPRGSSRSWLRRRNESRAGCCLPGSGEHDGVGGRRRYSDE</sequence>
<accession>A0A0A9DFI2</accession>
<name>A0A0A9DFI2_ARUDO</name>